<evidence type="ECO:0000256" key="1">
    <source>
        <dbReference type="SAM" id="SignalP"/>
    </source>
</evidence>
<reference evidence="3" key="1">
    <citation type="submission" date="2016-10" db="EMBL/GenBank/DDBJ databases">
        <authorList>
            <person name="Varghese N."/>
            <person name="Submissions S."/>
        </authorList>
    </citation>
    <scope>NUCLEOTIDE SEQUENCE [LARGE SCALE GENOMIC DNA]</scope>
    <source>
        <strain evidence="3">DSM 1565</strain>
    </source>
</reference>
<evidence type="ECO:0008006" key="4">
    <source>
        <dbReference type="Google" id="ProtNLM"/>
    </source>
</evidence>
<dbReference type="EMBL" id="FPCH01000004">
    <property type="protein sequence ID" value="SFV38720.1"/>
    <property type="molecule type" value="Genomic_DNA"/>
</dbReference>
<feature type="chain" id="PRO_5011539344" description="Type IV secretion system protein VirB7" evidence="1">
    <location>
        <begin position="22"/>
        <end position="62"/>
    </location>
</feature>
<evidence type="ECO:0000313" key="3">
    <source>
        <dbReference type="Proteomes" id="UP000199423"/>
    </source>
</evidence>
<organism evidence="2 3">
    <name type="scientific">Hyphomicrobium facile</name>
    <dbReference type="NCBI Taxonomy" id="51670"/>
    <lineage>
        <taxon>Bacteria</taxon>
        <taxon>Pseudomonadati</taxon>
        <taxon>Pseudomonadota</taxon>
        <taxon>Alphaproteobacteria</taxon>
        <taxon>Hyphomicrobiales</taxon>
        <taxon>Hyphomicrobiaceae</taxon>
        <taxon>Hyphomicrobium</taxon>
    </lineage>
</organism>
<keyword evidence="3" id="KW-1185">Reference proteome</keyword>
<proteinExistence type="predicted"/>
<keyword evidence="1" id="KW-0732">Signal</keyword>
<name>A0A1I7NVN3_9HYPH</name>
<dbReference type="RefSeq" id="WP_092869326.1">
    <property type="nucleotide sequence ID" value="NZ_FPCH01000004.1"/>
</dbReference>
<protein>
    <recommendedName>
        <fullName evidence="4">Type IV secretion system protein VirB7</fullName>
    </recommendedName>
</protein>
<evidence type="ECO:0000313" key="2">
    <source>
        <dbReference type="EMBL" id="SFV38720.1"/>
    </source>
</evidence>
<accession>A0A1I7NVN3</accession>
<dbReference type="STRING" id="51670.SAMN04488557_3815"/>
<dbReference type="PROSITE" id="PS51257">
    <property type="entry name" value="PROKAR_LIPOPROTEIN"/>
    <property type="match status" value="1"/>
</dbReference>
<dbReference type="Proteomes" id="UP000199423">
    <property type="component" value="Unassembled WGS sequence"/>
</dbReference>
<gene>
    <name evidence="2" type="ORF">SAMN04488557_3815</name>
</gene>
<sequence length="62" mass="6904">MTMFVRLIFQLALLIALTGCAASPDPGCVKHHCDPSIDEQFKRNASWDARTPDEYAKLPAKN</sequence>
<dbReference type="AlphaFoldDB" id="A0A1I7NVN3"/>
<feature type="signal peptide" evidence="1">
    <location>
        <begin position="1"/>
        <end position="21"/>
    </location>
</feature>